<keyword evidence="2" id="KW-0808">Transferase</keyword>
<dbReference type="InterPro" id="IPR050834">
    <property type="entry name" value="Glycosyltransf_2"/>
</dbReference>
<gene>
    <name evidence="2" type="ORF">VIBC2010_13496</name>
</gene>
<name>E3BQB8_9VIBR</name>
<feature type="domain" description="Glycosyltransferase 2-like" evidence="1">
    <location>
        <begin position="5"/>
        <end position="124"/>
    </location>
</feature>
<dbReference type="EMBL" id="AEIU01000120">
    <property type="protein sequence ID" value="EFP94742.1"/>
    <property type="molecule type" value="Genomic_DNA"/>
</dbReference>
<dbReference type="STRING" id="796620.VIBC2010_13496"/>
<dbReference type="InterPro" id="IPR001173">
    <property type="entry name" value="Glyco_trans_2-like"/>
</dbReference>
<evidence type="ECO:0000313" key="3">
    <source>
        <dbReference type="Proteomes" id="UP000002943"/>
    </source>
</evidence>
<keyword evidence="3" id="KW-1185">Reference proteome</keyword>
<dbReference type="PANTHER" id="PTHR43685">
    <property type="entry name" value="GLYCOSYLTRANSFERASE"/>
    <property type="match status" value="1"/>
</dbReference>
<protein>
    <submittedName>
        <fullName evidence="2">Glycosyltransferase</fullName>
    </submittedName>
</protein>
<accession>E3BQB8</accession>
<dbReference type="Pfam" id="PF00535">
    <property type="entry name" value="Glycos_transf_2"/>
    <property type="match status" value="1"/>
</dbReference>
<evidence type="ECO:0000313" key="2">
    <source>
        <dbReference type="EMBL" id="EFP94742.1"/>
    </source>
</evidence>
<dbReference type="AlphaFoldDB" id="E3BQB8"/>
<dbReference type="GO" id="GO:0016740">
    <property type="term" value="F:transferase activity"/>
    <property type="evidence" value="ECO:0007669"/>
    <property type="project" value="UniProtKB-KW"/>
</dbReference>
<dbReference type="OrthoDB" id="9801954at2"/>
<dbReference type="PANTHER" id="PTHR43685:SF2">
    <property type="entry name" value="GLYCOSYLTRANSFERASE 2-LIKE DOMAIN-CONTAINING PROTEIN"/>
    <property type="match status" value="1"/>
</dbReference>
<comment type="caution">
    <text evidence="2">The sequence shown here is derived from an EMBL/GenBank/DDBJ whole genome shotgun (WGS) entry which is preliminary data.</text>
</comment>
<dbReference type="RefSeq" id="WP_009603399.1">
    <property type="nucleotide sequence ID" value="NZ_AEIU01000120.1"/>
</dbReference>
<proteinExistence type="predicted"/>
<organism evidence="2 3">
    <name type="scientific">Vibrio caribbeanicus ATCC BAA-2122</name>
    <dbReference type="NCBI Taxonomy" id="796620"/>
    <lineage>
        <taxon>Bacteria</taxon>
        <taxon>Pseudomonadati</taxon>
        <taxon>Pseudomonadota</taxon>
        <taxon>Gammaproteobacteria</taxon>
        <taxon>Vibrionales</taxon>
        <taxon>Vibrionaceae</taxon>
        <taxon>Vibrio</taxon>
    </lineage>
</organism>
<dbReference type="SUPFAM" id="SSF53448">
    <property type="entry name" value="Nucleotide-diphospho-sugar transferases"/>
    <property type="match status" value="1"/>
</dbReference>
<dbReference type="Proteomes" id="UP000002943">
    <property type="component" value="Unassembled WGS sequence"/>
</dbReference>
<dbReference type="InterPro" id="IPR029044">
    <property type="entry name" value="Nucleotide-diphossugar_trans"/>
</dbReference>
<dbReference type="Gene3D" id="3.90.550.10">
    <property type="entry name" value="Spore Coat Polysaccharide Biosynthesis Protein SpsA, Chain A"/>
    <property type="match status" value="1"/>
</dbReference>
<reference evidence="2 3" key="1">
    <citation type="journal article" date="2012" name="Int. J. Syst. Evol. Microbiol.">
        <title>Vibrio caribbeanicus sp. nov., isolated from the marine sponge Scleritoderma cyanea.</title>
        <authorList>
            <person name="Hoffmann M."/>
            <person name="Monday S.R."/>
            <person name="Allard M.W."/>
            <person name="Strain E.A."/>
            <person name="Whittaker P."/>
            <person name="Naum M."/>
            <person name="McCarthy P.J."/>
            <person name="Lopez J.V."/>
            <person name="Fischer M."/>
            <person name="Brown E.W."/>
        </authorList>
    </citation>
    <scope>NUCLEOTIDE SEQUENCE [LARGE SCALE GENOMIC DNA]</scope>
    <source>
        <strain evidence="2 3">ATCC BAA-2122</strain>
    </source>
</reference>
<dbReference type="eggNOG" id="COG1216">
    <property type="taxonomic scope" value="Bacteria"/>
</dbReference>
<sequence length="231" mass="25922">MSQLSVIIVTTEQDKRVTRLMEDLSQQTYKDFEVVLVDASPEGNISDVVKAYQASIPEMSIHKAPESNHAICRNVGAENASYERLLFLSAEAKLPANFLSEACAQLEKKHLDIAGVYVGNEGSGLAEKGASLCFNAGLFMTQYLFPSITNVCLFSTQTVHERIGGFDEKIIRYRTNDYIKRASNTWRFRLLTLSLERHTDKEEVKASIKSGFQFYKDTVKRAVCGEFKKSA</sequence>
<evidence type="ECO:0000259" key="1">
    <source>
        <dbReference type="Pfam" id="PF00535"/>
    </source>
</evidence>